<feature type="non-terminal residue" evidence="2">
    <location>
        <position position="1"/>
    </location>
</feature>
<keyword evidence="3" id="KW-1185">Reference proteome</keyword>
<keyword evidence="1" id="KW-1133">Transmembrane helix</keyword>
<gene>
    <name evidence="2" type="ORF">RFI_35777</name>
</gene>
<name>X6LI70_RETFI</name>
<proteinExistence type="predicted"/>
<evidence type="ECO:0000256" key="1">
    <source>
        <dbReference type="SAM" id="Phobius"/>
    </source>
</evidence>
<keyword evidence="1" id="KW-0812">Transmembrane</keyword>
<keyword evidence="1" id="KW-0472">Membrane</keyword>
<feature type="transmembrane region" description="Helical" evidence="1">
    <location>
        <begin position="38"/>
        <end position="61"/>
    </location>
</feature>
<dbReference type="EMBL" id="ASPP01037713">
    <property type="protein sequence ID" value="ETO01663.1"/>
    <property type="molecule type" value="Genomic_DNA"/>
</dbReference>
<organism evidence="2 3">
    <name type="scientific">Reticulomyxa filosa</name>
    <dbReference type="NCBI Taxonomy" id="46433"/>
    <lineage>
        <taxon>Eukaryota</taxon>
        <taxon>Sar</taxon>
        <taxon>Rhizaria</taxon>
        <taxon>Retaria</taxon>
        <taxon>Foraminifera</taxon>
        <taxon>Monothalamids</taxon>
        <taxon>Reticulomyxidae</taxon>
        <taxon>Reticulomyxa</taxon>
    </lineage>
</organism>
<comment type="caution">
    <text evidence="2">The sequence shown here is derived from an EMBL/GenBank/DDBJ whole genome shotgun (WGS) entry which is preliminary data.</text>
</comment>
<protein>
    <submittedName>
        <fullName evidence="2">Uncharacterized protein</fullName>
    </submittedName>
</protein>
<reference evidence="2 3" key="1">
    <citation type="journal article" date="2013" name="Curr. Biol.">
        <title>The Genome of the Foraminiferan Reticulomyxa filosa.</title>
        <authorList>
            <person name="Glockner G."/>
            <person name="Hulsmann N."/>
            <person name="Schleicher M."/>
            <person name="Noegel A.A."/>
            <person name="Eichinger L."/>
            <person name="Gallinger C."/>
            <person name="Pawlowski J."/>
            <person name="Sierra R."/>
            <person name="Euteneuer U."/>
            <person name="Pillet L."/>
            <person name="Moustafa A."/>
            <person name="Platzer M."/>
            <person name="Groth M."/>
            <person name="Szafranski K."/>
            <person name="Schliwa M."/>
        </authorList>
    </citation>
    <scope>NUCLEOTIDE SEQUENCE [LARGE SCALE GENOMIC DNA]</scope>
</reference>
<feature type="transmembrane region" description="Helical" evidence="1">
    <location>
        <begin position="81"/>
        <end position="99"/>
    </location>
</feature>
<sequence>NSLKPITSSLSKAHKDDMFIKVLSIFEIKMFTSIKLNINIFLILSFAQTFKTLLYLVHTHLVWLGTASVNRQSRFDNGDHYNVFVFISLPLDVTLFFDAGDCNDFFMRHKKRNIYFSDVILSFFFKLNTYLMKTIYLYLKDNFFITFLKYKQ</sequence>
<feature type="transmembrane region" description="Helical" evidence="1">
    <location>
        <begin position="119"/>
        <end position="139"/>
    </location>
</feature>
<accession>X6LI70</accession>
<evidence type="ECO:0000313" key="2">
    <source>
        <dbReference type="EMBL" id="ETO01663.1"/>
    </source>
</evidence>
<dbReference type="Proteomes" id="UP000023152">
    <property type="component" value="Unassembled WGS sequence"/>
</dbReference>
<dbReference type="AlphaFoldDB" id="X6LI70"/>
<evidence type="ECO:0000313" key="3">
    <source>
        <dbReference type="Proteomes" id="UP000023152"/>
    </source>
</evidence>